<evidence type="ECO:0000313" key="2">
    <source>
        <dbReference type="Proteomes" id="UP000054495"/>
    </source>
</evidence>
<proteinExistence type="predicted"/>
<dbReference type="EMBL" id="KE124966">
    <property type="protein sequence ID" value="EPB73882.1"/>
    <property type="molecule type" value="Genomic_DNA"/>
</dbReference>
<feature type="non-terminal residue" evidence="1">
    <location>
        <position position="1"/>
    </location>
</feature>
<dbReference type="Proteomes" id="UP000054495">
    <property type="component" value="Unassembled WGS sequence"/>
</dbReference>
<evidence type="ECO:0000313" key="1">
    <source>
        <dbReference type="EMBL" id="EPB73882.1"/>
    </source>
</evidence>
<keyword evidence="2" id="KW-1185">Reference proteome</keyword>
<sequence length="40" mass="4476">VLTYQDLATTGEVQVRSANRSSGASCRLDLWWSKKSSFAR</sequence>
<name>A0A0D6M1X0_9BILA</name>
<protein>
    <submittedName>
        <fullName evidence="1">Uncharacterized protein</fullName>
    </submittedName>
</protein>
<dbReference type="AlphaFoldDB" id="A0A0D6M1X0"/>
<reference evidence="1 2" key="1">
    <citation type="submission" date="2013-05" db="EMBL/GenBank/DDBJ databases">
        <title>Draft genome of the parasitic nematode Anyclostoma ceylanicum.</title>
        <authorList>
            <person name="Mitreva M."/>
        </authorList>
    </citation>
    <scope>NUCLEOTIDE SEQUENCE [LARGE SCALE GENOMIC DNA]</scope>
</reference>
<organism evidence="1 2">
    <name type="scientific">Ancylostoma ceylanicum</name>
    <dbReference type="NCBI Taxonomy" id="53326"/>
    <lineage>
        <taxon>Eukaryota</taxon>
        <taxon>Metazoa</taxon>
        <taxon>Ecdysozoa</taxon>
        <taxon>Nematoda</taxon>
        <taxon>Chromadorea</taxon>
        <taxon>Rhabditida</taxon>
        <taxon>Rhabditina</taxon>
        <taxon>Rhabditomorpha</taxon>
        <taxon>Strongyloidea</taxon>
        <taxon>Ancylostomatidae</taxon>
        <taxon>Ancylostomatinae</taxon>
        <taxon>Ancylostoma</taxon>
    </lineage>
</organism>
<gene>
    <name evidence="1" type="ORF">ANCCEY_07031</name>
</gene>
<accession>A0A0D6M1X0</accession>